<name>A0A7S2NUM4_9DINO</name>
<gene>
    <name evidence="2" type="ORF">BRAN1462_LOCUS22481</name>
</gene>
<evidence type="ECO:0000313" key="2">
    <source>
        <dbReference type="EMBL" id="CAD9559190.1"/>
    </source>
</evidence>
<dbReference type="InterPro" id="IPR036869">
    <property type="entry name" value="J_dom_sf"/>
</dbReference>
<proteinExistence type="predicted"/>
<dbReference type="Gene3D" id="1.10.287.110">
    <property type="entry name" value="DnaJ domain"/>
    <property type="match status" value="1"/>
</dbReference>
<sequence>MDTARIYHRDEIRQALLRARARPAAQCPQPRRDNPFDIRARQDRGEYADSGWERQEREDRYADFTFVDWGEEVHMDEEMQCSVRQVQGELREMQHFSQAEYNKAFKKLCLRWHPDKHPDDGKSLATRMFQWLQRVKTETMEGRHWTA</sequence>
<dbReference type="EMBL" id="HBGW01035526">
    <property type="protein sequence ID" value="CAD9559190.1"/>
    <property type="molecule type" value="Transcribed_RNA"/>
</dbReference>
<dbReference type="InterPro" id="IPR001623">
    <property type="entry name" value="DnaJ_domain"/>
</dbReference>
<protein>
    <recommendedName>
        <fullName evidence="3">J domain-containing protein</fullName>
    </recommendedName>
</protein>
<feature type="region of interest" description="Disordered" evidence="1">
    <location>
        <begin position="24"/>
        <end position="44"/>
    </location>
</feature>
<accession>A0A7S2NUM4</accession>
<dbReference type="AlphaFoldDB" id="A0A7S2NUM4"/>
<feature type="compositionally biased region" description="Basic and acidic residues" evidence="1">
    <location>
        <begin position="30"/>
        <end position="44"/>
    </location>
</feature>
<reference evidence="2" key="1">
    <citation type="submission" date="2021-01" db="EMBL/GenBank/DDBJ databases">
        <authorList>
            <person name="Corre E."/>
            <person name="Pelletier E."/>
            <person name="Niang G."/>
            <person name="Scheremetjew M."/>
            <person name="Finn R."/>
            <person name="Kale V."/>
            <person name="Holt S."/>
            <person name="Cochrane G."/>
            <person name="Meng A."/>
            <person name="Brown T."/>
            <person name="Cohen L."/>
        </authorList>
    </citation>
    <scope>NUCLEOTIDE SEQUENCE</scope>
    <source>
        <strain evidence="2">RCC3387</strain>
    </source>
</reference>
<evidence type="ECO:0008006" key="3">
    <source>
        <dbReference type="Google" id="ProtNLM"/>
    </source>
</evidence>
<dbReference type="CDD" id="cd06257">
    <property type="entry name" value="DnaJ"/>
    <property type="match status" value="1"/>
</dbReference>
<dbReference type="SUPFAM" id="SSF46565">
    <property type="entry name" value="Chaperone J-domain"/>
    <property type="match status" value="1"/>
</dbReference>
<organism evidence="2">
    <name type="scientific">Zooxanthella nutricula</name>
    <dbReference type="NCBI Taxonomy" id="1333877"/>
    <lineage>
        <taxon>Eukaryota</taxon>
        <taxon>Sar</taxon>
        <taxon>Alveolata</taxon>
        <taxon>Dinophyceae</taxon>
        <taxon>Peridiniales</taxon>
        <taxon>Peridiniales incertae sedis</taxon>
        <taxon>Zooxanthella</taxon>
    </lineage>
</organism>
<evidence type="ECO:0000256" key="1">
    <source>
        <dbReference type="SAM" id="MobiDB-lite"/>
    </source>
</evidence>